<name>A0A9Q1HTA8_CONCO</name>
<organism evidence="3 4">
    <name type="scientific">Conger conger</name>
    <name type="common">Conger eel</name>
    <name type="synonym">Muraena conger</name>
    <dbReference type="NCBI Taxonomy" id="82655"/>
    <lineage>
        <taxon>Eukaryota</taxon>
        <taxon>Metazoa</taxon>
        <taxon>Chordata</taxon>
        <taxon>Craniata</taxon>
        <taxon>Vertebrata</taxon>
        <taxon>Euteleostomi</taxon>
        <taxon>Actinopterygii</taxon>
        <taxon>Neopterygii</taxon>
        <taxon>Teleostei</taxon>
        <taxon>Anguilliformes</taxon>
        <taxon>Congridae</taxon>
        <taxon>Conger</taxon>
    </lineage>
</organism>
<feature type="region of interest" description="Disordered" evidence="1">
    <location>
        <begin position="137"/>
        <end position="170"/>
    </location>
</feature>
<dbReference type="EMBL" id="JAFJMO010000013">
    <property type="protein sequence ID" value="KAJ8259091.1"/>
    <property type="molecule type" value="Genomic_DNA"/>
</dbReference>
<gene>
    <name evidence="3" type="ORF">COCON_G00181030</name>
</gene>
<proteinExistence type="predicted"/>
<feature type="compositionally biased region" description="Low complexity" evidence="1">
    <location>
        <begin position="137"/>
        <end position="165"/>
    </location>
</feature>
<evidence type="ECO:0000313" key="3">
    <source>
        <dbReference type="EMBL" id="KAJ8259091.1"/>
    </source>
</evidence>
<evidence type="ECO:0000256" key="1">
    <source>
        <dbReference type="SAM" id="MobiDB-lite"/>
    </source>
</evidence>
<keyword evidence="2" id="KW-0812">Transmembrane</keyword>
<dbReference type="Proteomes" id="UP001152803">
    <property type="component" value="Unassembled WGS sequence"/>
</dbReference>
<comment type="caution">
    <text evidence="3">The sequence shown here is derived from an EMBL/GenBank/DDBJ whole genome shotgun (WGS) entry which is preliminary data.</text>
</comment>
<dbReference type="AlphaFoldDB" id="A0A9Q1HTA8"/>
<sequence>MNNQCLVTQAFSGLIGLQFPWTLVDWCRGLDEQPSTGAFAWGRPEVGQEKACCSWRPEWTAFGLQRGVDSPRVWCSDCGTEAMIRVQLLFLVALAGHLHPISHARTLVGVGQITAEAENVEPPVVPDVPDTVKEGAAAAPTQDQVPPADPAAPEIEPVPEEVPAAPEEEPGETITVLPIEEAAKEEEAAPVPPEEEEALPVVPEEEPSTEEAPTAPEEELVSAAPEEQPVPEEVPSALPTEAPVPPTEDQTEAYAAPPDTSVLPPEAKTEAPPPKVIPICVPAAEPDSSTNSPDEVGATVILLEEKPAGVSRGLVLGAVFGLLVSLIAVGSAGKVVSRKVGRYTP</sequence>
<keyword evidence="4" id="KW-1185">Reference proteome</keyword>
<feature type="region of interest" description="Disordered" evidence="1">
    <location>
        <begin position="183"/>
        <end position="258"/>
    </location>
</feature>
<keyword evidence="2" id="KW-1133">Transmembrane helix</keyword>
<feature type="transmembrane region" description="Helical" evidence="2">
    <location>
        <begin position="314"/>
        <end position="336"/>
    </location>
</feature>
<feature type="compositionally biased region" description="Low complexity" evidence="1">
    <location>
        <begin position="210"/>
        <end position="237"/>
    </location>
</feature>
<accession>A0A9Q1HTA8</accession>
<feature type="compositionally biased region" description="Acidic residues" evidence="1">
    <location>
        <begin position="193"/>
        <end position="209"/>
    </location>
</feature>
<dbReference type="OrthoDB" id="8965151at2759"/>
<evidence type="ECO:0000313" key="4">
    <source>
        <dbReference type="Proteomes" id="UP001152803"/>
    </source>
</evidence>
<reference evidence="3" key="1">
    <citation type="journal article" date="2023" name="Science">
        <title>Genome structures resolve the early diversification of teleost fishes.</title>
        <authorList>
            <person name="Parey E."/>
            <person name="Louis A."/>
            <person name="Montfort J."/>
            <person name="Bouchez O."/>
            <person name="Roques C."/>
            <person name="Iampietro C."/>
            <person name="Lluch J."/>
            <person name="Castinel A."/>
            <person name="Donnadieu C."/>
            <person name="Desvignes T."/>
            <person name="Floi Bucao C."/>
            <person name="Jouanno E."/>
            <person name="Wen M."/>
            <person name="Mejri S."/>
            <person name="Dirks R."/>
            <person name="Jansen H."/>
            <person name="Henkel C."/>
            <person name="Chen W.J."/>
            <person name="Zahm M."/>
            <person name="Cabau C."/>
            <person name="Klopp C."/>
            <person name="Thompson A.W."/>
            <person name="Robinson-Rechavi M."/>
            <person name="Braasch I."/>
            <person name="Lecointre G."/>
            <person name="Bobe J."/>
            <person name="Postlethwait J.H."/>
            <person name="Berthelot C."/>
            <person name="Roest Crollius H."/>
            <person name="Guiguen Y."/>
        </authorList>
    </citation>
    <scope>NUCLEOTIDE SEQUENCE</scope>
    <source>
        <strain evidence="3">Concon-B</strain>
    </source>
</reference>
<protein>
    <submittedName>
        <fullName evidence="3">Uncharacterized protein</fullName>
    </submittedName>
</protein>
<evidence type="ECO:0000256" key="2">
    <source>
        <dbReference type="SAM" id="Phobius"/>
    </source>
</evidence>
<keyword evidence="2" id="KW-0472">Membrane</keyword>